<dbReference type="Proteomes" id="UP001597183">
    <property type="component" value="Unassembled WGS sequence"/>
</dbReference>
<dbReference type="PANTHER" id="PTHR35526">
    <property type="entry name" value="ANTI-SIGMA-F FACTOR RSBW-RELATED"/>
    <property type="match status" value="1"/>
</dbReference>
<keyword evidence="3" id="KW-0067">ATP-binding</keyword>
<dbReference type="InterPro" id="IPR003594">
    <property type="entry name" value="HATPase_dom"/>
</dbReference>
<dbReference type="SUPFAM" id="SSF55874">
    <property type="entry name" value="ATPase domain of HSP90 chaperone/DNA topoisomerase II/histidine kinase"/>
    <property type="match status" value="1"/>
</dbReference>
<keyword evidence="1" id="KW-0723">Serine/threonine-protein kinase</keyword>
<dbReference type="InterPro" id="IPR050267">
    <property type="entry name" value="Anti-sigma-factor_SerPK"/>
</dbReference>
<keyword evidence="3" id="KW-0547">Nucleotide-binding</keyword>
<keyword evidence="1" id="KW-0808">Transferase</keyword>
<evidence type="ECO:0000313" key="3">
    <source>
        <dbReference type="EMBL" id="MFD1364464.1"/>
    </source>
</evidence>
<evidence type="ECO:0000313" key="4">
    <source>
        <dbReference type="Proteomes" id="UP001597183"/>
    </source>
</evidence>
<feature type="domain" description="Histidine kinase/HSP90-like ATPase" evidence="2">
    <location>
        <begin position="20"/>
        <end position="122"/>
    </location>
</feature>
<protein>
    <submittedName>
        <fullName evidence="3">ATP-binding protein</fullName>
    </submittedName>
</protein>
<dbReference type="GO" id="GO:0005524">
    <property type="term" value="F:ATP binding"/>
    <property type="evidence" value="ECO:0007669"/>
    <property type="project" value="UniProtKB-KW"/>
</dbReference>
<dbReference type="PANTHER" id="PTHR35526:SF3">
    <property type="entry name" value="ANTI-SIGMA-F FACTOR RSBW"/>
    <property type="match status" value="1"/>
</dbReference>
<dbReference type="EMBL" id="JBHTMK010000005">
    <property type="protein sequence ID" value="MFD1364464.1"/>
    <property type="molecule type" value="Genomic_DNA"/>
</dbReference>
<organism evidence="3 4">
    <name type="scientific">Actinoplanes sichuanensis</name>
    <dbReference type="NCBI Taxonomy" id="512349"/>
    <lineage>
        <taxon>Bacteria</taxon>
        <taxon>Bacillati</taxon>
        <taxon>Actinomycetota</taxon>
        <taxon>Actinomycetes</taxon>
        <taxon>Micromonosporales</taxon>
        <taxon>Micromonosporaceae</taxon>
        <taxon>Actinoplanes</taxon>
    </lineage>
</organism>
<dbReference type="CDD" id="cd16936">
    <property type="entry name" value="HATPase_RsbW-like"/>
    <property type="match status" value="1"/>
</dbReference>
<comment type="caution">
    <text evidence="3">The sequence shown here is derived from an EMBL/GenBank/DDBJ whole genome shotgun (WGS) entry which is preliminary data.</text>
</comment>
<keyword evidence="4" id="KW-1185">Reference proteome</keyword>
<dbReference type="InterPro" id="IPR036890">
    <property type="entry name" value="HATPase_C_sf"/>
</dbReference>
<dbReference type="Pfam" id="PF13581">
    <property type="entry name" value="HATPase_c_2"/>
    <property type="match status" value="1"/>
</dbReference>
<accession>A0ABW4A1F3</accession>
<gene>
    <name evidence="3" type="ORF">ACFQ5G_03785</name>
</gene>
<proteinExistence type="predicted"/>
<evidence type="ECO:0000259" key="2">
    <source>
        <dbReference type="Pfam" id="PF13581"/>
    </source>
</evidence>
<dbReference type="Gene3D" id="3.30.565.10">
    <property type="entry name" value="Histidine kinase-like ATPase, C-terminal domain"/>
    <property type="match status" value="1"/>
</dbReference>
<name>A0ABW4A1F3_9ACTN</name>
<sequence>MAIVLRSVFGHDDPAAPLRRSVLTSLAERFGATAGDAWVDDVLIAVSELVQNVSQHTGGGGELSLSATADGVLIEVADTAVTPPRLRHPDPRHAGGRGLLLIDAMALDWGTRHHDDGKTVWALMPAPVLAGALPA</sequence>
<reference evidence="4" key="1">
    <citation type="journal article" date="2019" name="Int. J. Syst. Evol. Microbiol.">
        <title>The Global Catalogue of Microorganisms (GCM) 10K type strain sequencing project: providing services to taxonomists for standard genome sequencing and annotation.</title>
        <authorList>
            <consortium name="The Broad Institute Genomics Platform"/>
            <consortium name="The Broad Institute Genome Sequencing Center for Infectious Disease"/>
            <person name="Wu L."/>
            <person name="Ma J."/>
        </authorList>
    </citation>
    <scope>NUCLEOTIDE SEQUENCE [LARGE SCALE GENOMIC DNA]</scope>
    <source>
        <strain evidence="4">CCM 7526</strain>
    </source>
</reference>
<evidence type="ECO:0000256" key="1">
    <source>
        <dbReference type="ARBA" id="ARBA00022527"/>
    </source>
</evidence>
<keyword evidence="1" id="KW-0418">Kinase</keyword>